<evidence type="ECO:0000259" key="16">
    <source>
        <dbReference type="PROSITE" id="PS50109"/>
    </source>
</evidence>
<comment type="similarity">
    <text evidence="3">In the N-terminal section; belongs to the phytochrome family.</text>
</comment>
<dbReference type="SUPFAM" id="SSF55874">
    <property type="entry name" value="ATPase domain of HSP90 chaperone/DNA topoisomerase II/histidine kinase"/>
    <property type="match status" value="1"/>
</dbReference>
<evidence type="ECO:0000256" key="3">
    <source>
        <dbReference type="ARBA" id="ARBA00006402"/>
    </source>
</evidence>
<dbReference type="SUPFAM" id="SSF47384">
    <property type="entry name" value="Homodimeric domain of signal transducing histidine kinase"/>
    <property type="match status" value="1"/>
</dbReference>
<dbReference type="SMART" id="SM00086">
    <property type="entry name" value="PAC"/>
    <property type="match status" value="4"/>
</dbReference>
<evidence type="ECO:0000256" key="12">
    <source>
        <dbReference type="ARBA" id="ARBA00068150"/>
    </source>
</evidence>
<evidence type="ECO:0000256" key="15">
    <source>
        <dbReference type="SAM" id="Phobius"/>
    </source>
</evidence>
<evidence type="ECO:0000259" key="18">
    <source>
        <dbReference type="PROSITE" id="PS50112"/>
    </source>
</evidence>
<dbReference type="CDD" id="cd00082">
    <property type="entry name" value="HisKA"/>
    <property type="match status" value="1"/>
</dbReference>
<keyword evidence="15" id="KW-0472">Membrane</keyword>
<dbReference type="NCBIfam" id="TIGR00229">
    <property type="entry name" value="sensory_box"/>
    <property type="match status" value="4"/>
</dbReference>
<feature type="domain" description="Response regulatory" evidence="17">
    <location>
        <begin position="1182"/>
        <end position="1299"/>
    </location>
</feature>
<dbReference type="InterPro" id="IPR013767">
    <property type="entry name" value="PAS_fold"/>
</dbReference>
<dbReference type="InterPro" id="IPR000700">
    <property type="entry name" value="PAS-assoc_C"/>
</dbReference>
<evidence type="ECO:0000256" key="10">
    <source>
        <dbReference type="ARBA" id="ARBA00023012"/>
    </source>
</evidence>
<dbReference type="InterPro" id="IPR013655">
    <property type="entry name" value="PAS_fold_3"/>
</dbReference>
<keyword evidence="8" id="KW-0418">Kinase</keyword>
<organism evidence="20 21">
    <name type="scientific">Lentzea alba</name>
    <dbReference type="NCBI Taxonomy" id="2714351"/>
    <lineage>
        <taxon>Bacteria</taxon>
        <taxon>Bacillati</taxon>
        <taxon>Actinomycetota</taxon>
        <taxon>Actinomycetes</taxon>
        <taxon>Pseudonocardiales</taxon>
        <taxon>Pseudonocardiaceae</taxon>
        <taxon>Lentzea</taxon>
    </lineage>
</organism>
<dbReference type="InterPro" id="IPR003594">
    <property type="entry name" value="HATPase_dom"/>
</dbReference>
<evidence type="ECO:0000256" key="9">
    <source>
        <dbReference type="ARBA" id="ARBA00022840"/>
    </source>
</evidence>
<dbReference type="CDD" id="cd00156">
    <property type="entry name" value="REC"/>
    <property type="match status" value="1"/>
</dbReference>
<dbReference type="Pfam" id="PF00989">
    <property type="entry name" value="PAS"/>
    <property type="match status" value="1"/>
</dbReference>
<feature type="transmembrane region" description="Helical" evidence="15">
    <location>
        <begin position="81"/>
        <end position="99"/>
    </location>
</feature>
<feature type="domain" description="PAS" evidence="18">
    <location>
        <begin position="301"/>
        <end position="345"/>
    </location>
</feature>
<evidence type="ECO:0000256" key="5">
    <source>
        <dbReference type="ARBA" id="ARBA00022553"/>
    </source>
</evidence>
<evidence type="ECO:0000256" key="6">
    <source>
        <dbReference type="ARBA" id="ARBA00022679"/>
    </source>
</evidence>
<dbReference type="CDD" id="cd17546">
    <property type="entry name" value="REC_hyHK_CKI1_RcsC-like"/>
    <property type="match status" value="1"/>
</dbReference>
<feature type="domain" description="PAC" evidence="19">
    <location>
        <begin position="731"/>
        <end position="781"/>
    </location>
</feature>
<name>A0A7C9RLQ4_9PSEU</name>
<dbReference type="GO" id="GO:0005886">
    <property type="term" value="C:plasma membrane"/>
    <property type="evidence" value="ECO:0007669"/>
    <property type="project" value="UniProtKB-SubCell"/>
</dbReference>
<dbReference type="InterPro" id="IPR000014">
    <property type="entry name" value="PAS"/>
</dbReference>
<evidence type="ECO:0000256" key="11">
    <source>
        <dbReference type="ARBA" id="ARBA00064003"/>
    </source>
</evidence>
<dbReference type="Pfam" id="PF13188">
    <property type="entry name" value="PAS_8"/>
    <property type="match status" value="1"/>
</dbReference>
<dbReference type="Pfam" id="PF13426">
    <property type="entry name" value="PAS_9"/>
    <property type="match status" value="1"/>
</dbReference>
<evidence type="ECO:0000256" key="8">
    <source>
        <dbReference type="ARBA" id="ARBA00022777"/>
    </source>
</evidence>
<evidence type="ECO:0000256" key="7">
    <source>
        <dbReference type="ARBA" id="ARBA00022741"/>
    </source>
</evidence>
<dbReference type="GO" id="GO:0005524">
    <property type="term" value="F:ATP binding"/>
    <property type="evidence" value="ECO:0007669"/>
    <property type="project" value="UniProtKB-KW"/>
</dbReference>
<dbReference type="InterPro" id="IPR036890">
    <property type="entry name" value="HATPase_C_sf"/>
</dbReference>
<feature type="transmembrane region" description="Helical" evidence="15">
    <location>
        <begin position="52"/>
        <end position="69"/>
    </location>
</feature>
<dbReference type="PROSITE" id="PS50110">
    <property type="entry name" value="RESPONSE_REGULATORY"/>
    <property type="match status" value="2"/>
</dbReference>
<feature type="transmembrane region" description="Helical" evidence="15">
    <location>
        <begin position="14"/>
        <end position="32"/>
    </location>
</feature>
<dbReference type="Pfam" id="PF08447">
    <property type="entry name" value="PAS_3"/>
    <property type="match status" value="1"/>
</dbReference>
<dbReference type="GO" id="GO:0000155">
    <property type="term" value="F:phosphorelay sensor kinase activity"/>
    <property type="evidence" value="ECO:0007669"/>
    <property type="project" value="InterPro"/>
</dbReference>
<dbReference type="Gene3D" id="3.30.450.20">
    <property type="entry name" value="PAS domain"/>
    <property type="match status" value="4"/>
</dbReference>
<feature type="modified residue" description="4-aspartylphosphate" evidence="14">
    <location>
        <position position="1093"/>
    </location>
</feature>
<dbReference type="EMBL" id="JAAMPJ010000001">
    <property type="protein sequence ID" value="NGY58009.1"/>
    <property type="molecule type" value="Genomic_DNA"/>
</dbReference>
<dbReference type="PRINTS" id="PR00344">
    <property type="entry name" value="BCTRLSENSOR"/>
</dbReference>
<dbReference type="InterPro" id="IPR001610">
    <property type="entry name" value="PAC"/>
</dbReference>
<keyword evidence="15" id="KW-0812">Transmembrane</keyword>
<dbReference type="SUPFAM" id="SSF52172">
    <property type="entry name" value="CheY-like"/>
    <property type="match status" value="2"/>
</dbReference>
<evidence type="ECO:0000313" key="21">
    <source>
        <dbReference type="Proteomes" id="UP000481360"/>
    </source>
</evidence>
<dbReference type="Gene3D" id="3.30.565.10">
    <property type="entry name" value="Histidine kinase-like ATPase, C-terminal domain"/>
    <property type="match status" value="1"/>
</dbReference>
<dbReference type="Proteomes" id="UP000481360">
    <property type="component" value="Unassembled WGS sequence"/>
</dbReference>
<dbReference type="CDD" id="cd00130">
    <property type="entry name" value="PAS"/>
    <property type="match status" value="4"/>
</dbReference>
<feature type="domain" description="PAS" evidence="18">
    <location>
        <begin position="536"/>
        <end position="588"/>
    </location>
</feature>
<evidence type="ECO:0000256" key="14">
    <source>
        <dbReference type="PROSITE-ProRule" id="PRU00169"/>
    </source>
</evidence>
<keyword evidence="10" id="KW-0902">Two-component regulatory system</keyword>
<evidence type="ECO:0000256" key="1">
    <source>
        <dbReference type="ARBA" id="ARBA00000085"/>
    </source>
</evidence>
<feature type="modified residue" description="4-aspartylphosphate" evidence="14">
    <location>
        <position position="1231"/>
    </location>
</feature>
<dbReference type="InterPro" id="IPR036097">
    <property type="entry name" value="HisK_dim/P_sf"/>
</dbReference>
<dbReference type="InterPro" id="IPR035965">
    <property type="entry name" value="PAS-like_dom_sf"/>
</dbReference>
<evidence type="ECO:0000313" key="20">
    <source>
        <dbReference type="EMBL" id="NGY58009.1"/>
    </source>
</evidence>
<dbReference type="PROSITE" id="PS50109">
    <property type="entry name" value="HIS_KIN"/>
    <property type="match status" value="1"/>
</dbReference>
<keyword evidence="6" id="KW-0808">Transferase</keyword>
<dbReference type="InterPro" id="IPR004358">
    <property type="entry name" value="Sig_transdc_His_kin-like_C"/>
</dbReference>
<dbReference type="PANTHER" id="PTHR45339">
    <property type="entry name" value="HYBRID SIGNAL TRANSDUCTION HISTIDINE KINASE J"/>
    <property type="match status" value="1"/>
</dbReference>
<dbReference type="Gene3D" id="3.40.50.2300">
    <property type="match status" value="2"/>
</dbReference>
<reference evidence="20 21" key="1">
    <citation type="submission" date="2020-03" db="EMBL/GenBank/DDBJ databases">
        <title>Isolation and identification of active actinomycetes.</title>
        <authorList>
            <person name="Sun X."/>
        </authorList>
    </citation>
    <scope>NUCLEOTIDE SEQUENCE [LARGE SCALE GENOMIC DNA]</scope>
    <source>
        <strain evidence="20 21">NEAU-D13</strain>
    </source>
</reference>
<evidence type="ECO:0000256" key="2">
    <source>
        <dbReference type="ARBA" id="ARBA00004236"/>
    </source>
</evidence>
<feature type="transmembrane region" description="Helical" evidence="15">
    <location>
        <begin position="158"/>
        <end position="182"/>
    </location>
</feature>
<dbReference type="InterPro" id="IPR011006">
    <property type="entry name" value="CheY-like_superfamily"/>
</dbReference>
<dbReference type="Pfam" id="PF00512">
    <property type="entry name" value="HisKA"/>
    <property type="match status" value="1"/>
</dbReference>
<dbReference type="Pfam" id="PF00072">
    <property type="entry name" value="Response_reg"/>
    <property type="match status" value="2"/>
</dbReference>
<accession>A0A7C9RLQ4</accession>
<dbReference type="PROSITE" id="PS50112">
    <property type="entry name" value="PAS"/>
    <property type="match status" value="4"/>
</dbReference>
<keyword evidence="7" id="KW-0547">Nucleotide-binding</keyword>
<comment type="subunit">
    <text evidence="11">At low DSF concentrations, interacts with RpfF.</text>
</comment>
<comment type="subcellular location">
    <subcellularLocation>
        <location evidence="2">Cell membrane</location>
    </subcellularLocation>
</comment>
<feature type="transmembrane region" description="Helical" evidence="15">
    <location>
        <begin position="230"/>
        <end position="250"/>
    </location>
</feature>
<evidence type="ECO:0000259" key="17">
    <source>
        <dbReference type="PROSITE" id="PS50110"/>
    </source>
</evidence>
<dbReference type="SMART" id="SM00387">
    <property type="entry name" value="HATPase_c"/>
    <property type="match status" value="1"/>
</dbReference>
<dbReference type="InterPro" id="IPR001789">
    <property type="entry name" value="Sig_transdc_resp-reg_receiver"/>
</dbReference>
<dbReference type="GO" id="GO:0006355">
    <property type="term" value="P:regulation of DNA-templated transcription"/>
    <property type="evidence" value="ECO:0007669"/>
    <property type="project" value="InterPro"/>
</dbReference>
<keyword evidence="15" id="KW-1133">Transmembrane helix</keyword>
<feature type="domain" description="PAS" evidence="18">
    <location>
        <begin position="654"/>
        <end position="706"/>
    </location>
</feature>
<dbReference type="SMART" id="SM00388">
    <property type="entry name" value="HisKA"/>
    <property type="match status" value="1"/>
</dbReference>
<evidence type="ECO:0000259" key="19">
    <source>
        <dbReference type="PROSITE" id="PS50113"/>
    </source>
</evidence>
<dbReference type="InterPro" id="IPR003661">
    <property type="entry name" value="HisK_dim/P_dom"/>
</dbReference>
<dbReference type="PROSITE" id="PS50113">
    <property type="entry name" value="PAC"/>
    <property type="match status" value="3"/>
</dbReference>
<protein>
    <recommendedName>
        <fullName evidence="13">Circadian input-output histidine kinase CikA</fullName>
        <ecNumber evidence="4">2.7.13.3</ecNumber>
    </recommendedName>
    <alternativeName>
        <fullName evidence="12">Sensory/regulatory protein RpfC</fullName>
    </alternativeName>
</protein>
<comment type="catalytic activity">
    <reaction evidence="1">
        <text>ATP + protein L-histidine = ADP + protein N-phospho-L-histidine.</text>
        <dbReference type="EC" id="2.7.13.3"/>
    </reaction>
</comment>
<proteinExistence type="inferred from homology"/>
<dbReference type="Pfam" id="PF02518">
    <property type="entry name" value="HATPase_c"/>
    <property type="match status" value="1"/>
</dbReference>
<dbReference type="EC" id="2.7.13.3" evidence="4"/>
<dbReference type="FunFam" id="3.30.565.10:FF:000010">
    <property type="entry name" value="Sensor histidine kinase RcsC"/>
    <property type="match status" value="1"/>
</dbReference>
<feature type="domain" description="PAC" evidence="19">
    <location>
        <begin position="365"/>
        <end position="416"/>
    </location>
</feature>
<dbReference type="SUPFAM" id="SSF55785">
    <property type="entry name" value="PYP-like sensor domain (PAS domain)"/>
    <property type="match status" value="4"/>
</dbReference>
<comment type="caution">
    <text evidence="20">The sequence shown here is derived from an EMBL/GenBank/DDBJ whole genome shotgun (WGS) entry which is preliminary data.</text>
</comment>
<dbReference type="SMART" id="SM00091">
    <property type="entry name" value="PAS"/>
    <property type="match status" value="4"/>
</dbReference>
<dbReference type="PANTHER" id="PTHR45339:SF1">
    <property type="entry name" value="HYBRID SIGNAL TRANSDUCTION HISTIDINE KINASE J"/>
    <property type="match status" value="1"/>
</dbReference>
<keyword evidence="21" id="KW-1185">Reference proteome</keyword>
<evidence type="ECO:0000256" key="13">
    <source>
        <dbReference type="ARBA" id="ARBA00074306"/>
    </source>
</evidence>
<keyword evidence="5 14" id="KW-0597">Phosphoprotein</keyword>
<feature type="domain" description="PAS" evidence="18">
    <location>
        <begin position="417"/>
        <end position="489"/>
    </location>
</feature>
<dbReference type="InterPro" id="IPR005467">
    <property type="entry name" value="His_kinase_dom"/>
</dbReference>
<dbReference type="Gene3D" id="1.10.287.130">
    <property type="match status" value="1"/>
</dbReference>
<feature type="domain" description="Histidine kinase" evidence="16">
    <location>
        <begin position="799"/>
        <end position="1018"/>
    </location>
</feature>
<feature type="transmembrane region" description="Helical" evidence="15">
    <location>
        <begin position="262"/>
        <end position="282"/>
    </location>
</feature>
<dbReference type="FunFam" id="1.10.287.130:FF:000002">
    <property type="entry name" value="Two-component osmosensing histidine kinase"/>
    <property type="match status" value="1"/>
</dbReference>
<feature type="domain" description="PAC" evidence="19">
    <location>
        <begin position="608"/>
        <end position="660"/>
    </location>
</feature>
<dbReference type="RefSeq" id="WP_166043783.1">
    <property type="nucleotide sequence ID" value="NZ_JAAMPJ010000001.1"/>
</dbReference>
<feature type="domain" description="Response regulatory" evidence="17">
    <location>
        <begin position="1039"/>
        <end position="1159"/>
    </location>
</feature>
<keyword evidence="9" id="KW-0067">ATP-binding</keyword>
<evidence type="ECO:0000256" key="4">
    <source>
        <dbReference type="ARBA" id="ARBA00012438"/>
    </source>
</evidence>
<feature type="transmembrane region" description="Helical" evidence="15">
    <location>
        <begin position="129"/>
        <end position="146"/>
    </location>
</feature>
<dbReference type="SMART" id="SM00448">
    <property type="entry name" value="REC"/>
    <property type="match status" value="2"/>
</dbReference>
<sequence length="1304" mass="141998">MEYSARVSLRSPRVVRATVVIVVVINGIALLGHATGLRMLASIVPGASPMRPVVALMLALSGIALWLIAPETTGTARRRTGQALGLLVTLVGALVLAEYQTGLHLGVDTLLFPDRVAQWAVTDFPGRPSPHTAIAFVLTGLALALLDIDGRRGHRPAAVLAPAGALVAVVALLGHAYGLVYLSGDSRIGQMSFSTAVSHIALSVGLLACRPNRTTARVYLGGAESGEVLRQLRLAITALLVLFGLLLNAVGSKDADSRNAVITVSTAATVLILYVVFLRAGSDLDRAARTQRKLLAELRGERDFNRTVLRSLREGVLIADPSGRVLEVNPRWCEITGHPKEKAVGVEPPYPWLPLSSGAPAADDVEEDVLLCRHDGSEIAVQVTTAKVRDGEGIRLVVSSYRDLTARNEAEAERRRAAERLDHFFDISTDLLCIAGTDGYFKHLNPAWERALGYTVEELMSRPYLDFIHPDDVARTMAESVRQIALSQNTVMFENRYRCRDGSYRWLSWNAVPIEGEGLVYAVARDTTAQRAADDAGARLAAIVNGTDDAIIGQTLDGVITSWNPAAERQYGYTAEETIGRSIELIVPVNEREELARLQHTDGEQSIRLHDTVRVRKDGSRVHVEVSVSPIRDSTGKIVGVSSIARDVTERIKAEQRFRQLVLAAPDAMLIVDEHGTIALVNEQTERLFGYGREDLVGQSIELLIPARLRETHVGHRQRYLKDPRHRRMGTGIELAGLRRDGSQIPVEISLAPLDTEQGTMVSAAIRDISERREAEQKLADARDKAVAAAELKSQFVAMVSHEIRTPMNGVIGLADLLLDTPLASTQRRYVEAIHTSGRALLSIINDILDFSKIEAGKLKLVETDFELDEVLEEVVQAVAQAARDKHVEVVCDYPPNLPTALRGDDGRLRQALLNLLGNAVKFTEEGSVLLRAEPLADDSCQVTFTVLDTGIGIAPEDLARLTEPFSQADAASTRRYGGTGLGLTITRQLVELMGGTLEMTSQLKQGSRFWFTVEFAPQENPLAKHTRVPLRNHMTGNRLLVVDDNPTNLHLISRHAKAWGMNPTAVSDGLAGLEHLREAARASRPFELAVVDQHMPNLDGVGLIHAIAADANIPPVQVVLLTSGSYHDDRHAENAGAAAILPKPIGPSQLYNCLLEIVTPDASPPPPRGSVETITTVSRGRILLAEDNEINQMVAVETLTRMGYQVDVAQDGHEVLELAGTKPYVAILMDCQMPRMDGYTATAELRRREGGGRRIPIIAMTAHALAEDRQRCLAAGMDDYLTKPIDTSKLQRALDEWCVGTRA</sequence>
<dbReference type="CDD" id="cd16922">
    <property type="entry name" value="HATPase_EvgS-ArcB-TorS-like"/>
    <property type="match status" value="1"/>
</dbReference>
<gene>
    <name evidence="20" type="ORF">G7043_03575</name>
</gene>